<gene>
    <name evidence="10" type="primary">vglu-3</name>
    <name evidence="10" type="ORF">Tcan_11797</name>
</gene>
<dbReference type="GO" id="GO:0015293">
    <property type="term" value="F:symporter activity"/>
    <property type="evidence" value="ECO:0007669"/>
    <property type="project" value="UniProtKB-KW"/>
</dbReference>
<keyword evidence="4" id="KW-0769">Symport</keyword>
<feature type="domain" description="Major facilitator superfamily (MFS) profile" evidence="9">
    <location>
        <begin position="80"/>
        <end position="508"/>
    </location>
</feature>
<dbReference type="PANTHER" id="PTHR11662">
    <property type="entry name" value="SOLUTE CARRIER FAMILY 17"/>
    <property type="match status" value="1"/>
</dbReference>
<evidence type="ECO:0000256" key="1">
    <source>
        <dbReference type="ARBA" id="ARBA00004141"/>
    </source>
</evidence>
<comment type="subcellular location">
    <subcellularLocation>
        <location evidence="1">Membrane</location>
        <topology evidence="1">Multi-pass membrane protein</topology>
    </subcellularLocation>
</comment>
<dbReference type="Gene3D" id="1.20.1250.20">
    <property type="entry name" value="MFS general substrate transporter like domains"/>
    <property type="match status" value="2"/>
</dbReference>
<dbReference type="GO" id="GO:0005313">
    <property type="term" value="F:L-glutamate transmembrane transporter activity"/>
    <property type="evidence" value="ECO:0007669"/>
    <property type="project" value="TreeGrafter"/>
</dbReference>
<accession>A0A0B2V874</accession>
<feature type="transmembrane region" description="Helical" evidence="8">
    <location>
        <begin position="480"/>
        <end position="503"/>
    </location>
</feature>
<evidence type="ECO:0000256" key="5">
    <source>
        <dbReference type="ARBA" id="ARBA00022989"/>
    </source>
</evidence>
<feature type="transmembrane region" description="Helical" evidence="8">
    <location>
        <begin position="312"/>
        <end position="336"/>
    </location>
</feature>
<protein>
    <submittedName>
        <fullName evidence="10">Putative vesicular glutamate transporter vglu-3</fullName>
    </submittedName>
</protein>
<dbReference type="Pfam" id="PF07690">
    <property type="entry name" value="MFS_1"/>
    <property type="match status" value="1"/>
</dbReference>
<dbReference type="STRING" id="6265.A0A0B2V874"/>
<evidence type="ECO:0000256" key="4">
    <source>
        <dbReference type="ARBA" id="ARBA00022847"/>
    </source>
</evidence>
<evidence type="ECO:0000256" key="3">
    <source>
        <dbReference type="ARBA" id="ARBA00022692"/>
    </source>
</evidence>
<keyword evidence="6 8" id="KW-0472">Membrane</keyword>
<dbReference type="FunFam" id="1.20.1250.20:FF:000003">
    <property type="entry name" value="Solute carrier family 17 member 3"/>
    <property type="match status" value="1"/>
</dbReference>
<feature type="transmembrane region" description="Helical" evidence="8">
    <location>
        <begin position="393"/>
        <end position="412"/>
    </location>
</feature>
<dbReference type="PANTHER" id="PTHR11662:SF206">
    <property type="entry name" value="MAJOR FACILITATOR SUPERFAMILY (MFS) PROFILE DOMAIN-CONTAINING PROTEIN-RELATED"/>
    <property type="match status" value="1"/>
</dbReference>
<organism evidence="10 11">
    <name type="scientific">Toxocara canis</name>
    <name type="common">Canine roundworm</name>
    <dbReference type="NCBI Taxonomy" id="6265"/>
    <lineage>
        <taxon>Eukaryota</taxon>
        <taxon>Metazoa</taxon>
        <taxon>Ecdysozoa</taxon>
        <taxon>Nematoda</taxon>
        <taxon>Chromadorea</taxon>
        <taxon>Rhabditida</taxon>
        <taxon>Spirurina</taxon>
        <taxon>Ascaridomorpha</taxon>
        <taxon>Ascaridoidea</taxon>
        <taxon>Toxocaridae</taxon>
        <taxon>Toxocara</taxon>
    </lineage>
</organism>
<dbReference type="GO" id="GO:0098700">
    <property type="term" value="P:neurotransmitter loading into synaptic vesicle"/>
    <property type="evidence" value="ECO:0007669"/>
    <property type="project" value="TreeGrafter"/>
</dbReference>
<evidence type="ECO:0000256" key="2">
    <source>
        <dbReference type="ARBA" id="ARBA00022448"/>
    </source>
</evidence>
<evidence type="ECO:0000256" key="7">
    <source>
        <dbReference type="SAM" id="MobiDB-lite"/>
    </source>
</evidence>
<dbReference type="OMA" id="KTWEHRE"/>
<keyword evidence="11" id="KW-1185">Reference proteome</keyword>
<dbReference type="FunFam" id="1.20.1250.20:FF:000226">
    <property type="entry name" value="Vesicular GLUtamate transporter"/>
    <property type="match status" value="1"/>
</dbReference>
<dbReference type="InterPro" id="IPR011701">
    <property type="entry name" value="MFS"/>
</dbReference>
<reference evidence="10 11" key="1">
    <citation type="submission" date="2014-11" db="EMBL/GenBank/DDBJ databases">
        <title>Genetic blueprint of the zoonotic pathogen Toxocara canis.</title>
        <authorList>
            <person name="Zhu X.-Q."/>
            <person name="Korhonen P.K."/>
            <person name="Cai H."/>
            <person name="Young N.D."/>
            <person name="Nejsum P."/>
            <person name="von Samson-Himmelstjerna G."/>
            <person name="Boag P.R."/>
            <person name="Tan P."/>
            <person name="Li Q."/>
            <person name="Min J."/>
            <person name="Yang Y."/>
            <person name="Wang X."/>
            <person name="Fang X."/>
            <person name="Hall R.S."/>
            <person name="Hofmann A."/>
            <person name="Sternberg P.W."/>
            <person name="Jex A.R."/>
            <person name="Gasser R.B."/>
        </authorList>
    </citation>
    <scope>NUCLEOTIDE SEQUENCE [LARGE SCALE GENOMIC DNA]</scope>
    <source>
        <strain evidence="10">PN_DK_2014</strain>
    </source>
</reference>
<feature type="compositionally biased region" description="Polar residues" evidence="7">
    <location>
        <begin position="561"/>
        <end position="578"/>
    </location>
</feature>
<feature type="region of interest" description="Disordered" evidence="7">
    <location>
        <begin position="561"/>
        <end position="590"/>
    </location>
</feature>
<evidence type="ECO:0000259" key="9">
    <source>
        <dbReference type="PROSITE" id="PS50850"/>
    </source>
</evidence>
<dbReference type="PROSITE" id="PS50850">
    <property type="entry name" value="MFS"/>
    <property type="match status" value="1"/>
</dbReference>
<feature type="transmembrane region" description="Helical" evidence="8">
    <location>
        <begin position="356"/>
        <end position="373"/>
    </location>
</feature>
<dbReference type="OrthoDB" id="2985014at2759"/>
<dbReference type="InterPro" id="IPR036259">
    <property type="entry name" value="MFS_trans_sf"/>
</dbReference>
<feature type="transmembrane region" description="Helical" evidence="8">
    <location>
        <begin position="186"/>
        <end position="206"/>
    </location>
</feature>
<evidence type="ECO:0000256" key="6">
    <source>
        <dbReference type="ARBA" id="ARBA00023136"/>
    </source>
</evidence>
<comment type="caution">
    <text evidence="10">The sequence shown here is derived from an EMBL/GenBank/DDBJ whole genome shotgun (WGS) entry which is preliminary data.</text>
</comment>
<dbReference type="GO" id="GO:0050803">
    <property type="term" value="P:regulation of synapse structure or activity"/>
    <property type="evidence" value="ECO:0007669"/>
    <property type="project" value="TreeGrafter"/>
</dbReference>
<evidence type="ECO:0000256" key="8">
    <source>
        <dbReference type="SAM" id="Phobius"/>
    </source>
</evidence>
<feature type="transmembrane region" description="Helical" evidence="8">
    <location>
        <begin position="159"/>
        <end position="180"/>
    </location>
</feature>
<dbReference type="GO" id="GO:0005326">
    <property type="term" value="F:neurotransmitter transmembrane transporter activity"/>
    <property type="evidence" value="ECO:0007669"/>
    <property type="project" value="TreeGrafter"/>
</dbReference>
<name>A0A0B2V874_TOXCA</name>
<keyword evidence="5 8" id="KW-1133">Transmembrane helix</keyword>
<feature type="transmembrane region" description="Helical" evidence="8">
    <location>
        <begin position="227"/>
        <end position="248"/>
    </location>
</feature>
<evidence type="ECO:0000313" key="10">
    <source>
        <dbReference type="EMBL" id="KHN79646.1"/>
    </source>
</evidence>
<dbReference type="GO" id="GO:0035249">
    <property type="term" value="P:synaptic transmission, glutamatergic"/>
    <property type="evidence" value="ECO:0007669"/>
    <property type="project" value="TreeGrafter"/>
</dbReference>
<dbReference type="InterPro" id="IPR050382">
    <property type="entry name" value="MFS_Na/Anion_cotransporter"/>
</dbReference>
<dbReference type="GO" id="GO:0060076">
    <property type="term" value="C:excitatory synapse"/>
    <property type="evidence" value="ECO:0007669"/>
    <property type="project" value="TreeGrafter"/>
</dbReference>
<dbReference type="InterPro" id="IPR020846">
    <property type="entry name" value="MFS_dom"/>
</dbReference>
<feature type="transmembrane region" description="Helical" evidence="8">
    <location>
        <begin position="418"/>
        <end position="438"/>
    </location>
</feature>
<feature type="transmembrane region" description="Helical" evidence="8">
    <location>
        <begin position="254"/>
        <end position="271"/>
    </location>
</feature>
<dbReference type="AlphaFoldDB" id="A0A0B2V874"/>
<feature type="transmembrane region" description="Helical" evidence="8">
    <location>
        <begin position="79"/>
        <end position="99"/>
    </location>
</feature>
<dbReference type="Proteomes" id="UP000031036">
    <property type="component" value="Unassembled WGS sequence"/>
</dbReference>
<dbReference type="EMBL" id="JPKZ01001879">
    <property type="protein sequence ID" value="KHN79646.1"/>
    <property type="molecule type" value="Genomic_DNA"/>
</dbReference>
<proteinExistence type="predicted"/>
<dbReference type="SUPFAM" id="SSF103473">
    <property type="entry name" value="MFS general substrate transporter"/>
    <property type="match status" value="1"/>
</dbReference>
<dbReference type="GO" id="GO:0030672">
    <property type="term" value="C:synaptic vesicle membrane"/>
    <property type="evidence" value="ECO:0007669"/>
    <property type="project" value="TreeGrafter"/>
</dbReference>
<evidence type="ECO:0000313" key="11">
    <source>
        <dbReference type="Proteomes" id="UP000031036"/>
    </source>
</evidence>
<feature type="transmembrane region" description="Helical" evidence="8">
    <location>
        <begin position="450"/>
        <end position="468"/>
    </location>
</feature>
<keyword evidence="2" id="KW-0813">Transport</keyword>
<keyword evidence="3 8" id="KW-0812">Transmembrane</keyword>
<sequence length="590" mass="65289">MSYFEDEGRHPLPTHDVVSKIKAAFTNGRLSFKRMASEKAGSVSDRVRNVITNRQSENIEQLHTVTEKPGTCFIWKKRWQIALMANLGFIIAFGIRCNFGAAKGRMINNFTDPFGNNFTKEFFWTPTQLGIMESAFFYGYAITQIPGGMLAAKFAPNKLFGLSILIAAVLNLFLAIALEAHPYTDFIVISIQVSQGLSLGVSYPAMHGVWRHWAPPMERSKLATTTFTGGYLGVMIGLPLSAYLVSFIDWSTPFYFYGVSGIIWTFFWFRISGSTPAKCRNISEDERRYIIEHVGHVSSSPATLTTIPWKSIFLSLPVWAIVICNFCRSWTFFLLLGNQLTYMADVLHLEIHNGGLIGSLPHILMSIVVLSSGQIADHLRSTAKMSTTAVRKLFNSLGFAAEAAFLCCLAFITQPTIAITVLVLSCGCSGFAIAGFNVNHFDIAPRYAPILMGFSNGVGALAGVSGFALEHLVASEGTVIGWRTSFLMAMCVDIIALISFLIFGTGELQEWAKEEEPQQSMEEIVRRLSNVVRRVSSIRRSKTPMKHRRLKEEDGVSIASDYSTTSSVKQTSDGSTNSVDKRQLATISKR</sequence>